<feature type="compositionally biased region" description="Basic and acidic residues" evidence="1">
    <location>
        <begin position="1"/>
        <end position="10"/>
    </location>
</feature>
<dbReference type="Proteomes" id="UP000324222">
    <property type="component" value="Unassembled WGS sequence"/>
</dbReference>
<dbReference type="OrthoDB" id="5876637at2759"/>
<feature type="region of interest" description="Disordered" evidence="1">
    <location>
        <begin position="1"/>
        <end position="33"/>
    </location>
</feature>
<proteinExistence type="predicted"/>
<name>A0A5B7DZD9_PORTR</name>
<reference evidence="2 3" key="1">
    <citation type="submission" date="2019-05" db="EMBL/GenBank/DDBJ databases">
        <title>Another draft genome of Portunus trituberculatus and its Hox gene families provides insights of decapod evolution.</title>
        <authorList>
            <person name="Jeong J.-H."/>
            <person name="Song I."/>
            <person name="Kim S."/>
            <person name="Choi T."/>
            <person name="Kim D."/>
            <person name="Ryu S."/>
            <person name="Kim W."/>
        </authorList>
    </citation>
    <scope>NUCLEOTIDE SEQUENCE [LARGE SCALE GENOMIC DNA]</scope>
    <source>
        <tissue evidence="2">Muscle</tissue>
    </source>
</reference>
<keyword evidence="3" id="KW-1185">Reference proteome</keyword>
<evidence type="ECO:0000256" key="1">
    <source>
        <dbReference type="SAM" id="MobiDB-lite"/>
    </source>
</evidence>
<protein>
    <submittedName>
        <fullName evidence="2">Uncharacterized protein</fullName>
    </submittedName>
</protein>
<organism evidence="2 3">
    <name type="scientific">Portunus trituberculatus</name>
    <name type="common">Swimming crab</name>
    <name type="synonym">Neptunus trituberculatus</name>
    <dbReference type="NCBI Taxonomy" id="210409"/>
    <lineage>
        <taxon>Eukaryota</taxon>
        <taxon>Metazoa</taxon>
        <taxon>Ecdysozoa</taxon>
        <taxon>Arthropoda</taxon>
        <taxon>Crustacea</taxon>
        <taxon>Multicrustacea</taxon>
        <taxon>Malacostraca</taxon>
        <taxon>Eumalacostraca</taxon>
        <taxon>Eucarida</taxon>
        <taxon>Decapoda</taxon>
        <taxon>Pleocyemata</taxon>
        <taxon>Brachyura</taxon>
        <taxon>Eubrachyura</taxon>
        <taxon>Portunoidea</taxon>
        <taxon>Portunidae</taxon>
        <taxon>Portuninae</taxon>
        <taxon>Portunus</taxon>
    </lineage>
</organism>
<evidence type="ECO:0000313" key="2">
    <source>
        <dbReference type="EMBL" id="MPC26990.1"/>
    </source>
</evidence>
<gene>
    <name evidence="2" type="ORF">E2C01_020142</name>
</gene>
<dbReference type="AlphaFoldDB" id="A0A5B7DZD9"/>
<evidence type="ECO:0000313" key="3">
    <source>
        <dbReference type="Proteomes" id="UP000324222"/>
    </source>
</evidence>
<dbReference type="EMBL" id="VSRR010001680">
    <property type="protein sequence ID" value="MPC26990.1"/>
    <property type="molecule type" value="Genomic_DNA"/>
</dbReference>
<comment type="caution">
    <text evidence="2">The sequence shown here is derived from an EMBL/GenBank/DDBJ whole genome shotgun (WGS) entry which is preliminary data.</text>
</comment>
<accession>A0A5B7DZD9</accession>
<sequence length="59" mass="6863">MEKLKEKQDESSPSNKPKKKAAQVPAGRRRILEQERQRVVEAYRSLKASKYTLTQQSTM</sequence>